<gene>
    <name evidence="1" type="ORF">Ocin01_19026</name>
</gene>
<organism evidence="1 2">
    <name type="scientific">Orchesella cincta</name>
    <name type="common">Springtail</name>
    <name type="synonym">Podura cincta</name>
    <dbReference type="NCBI Taxonomy" id="48709"/>
    <lineage>
        <taxon>Eukaryota</taxon>
        <taxon>Metazoa</taxon>
        <taxon>Ecdysozoa</taxon>
        <taxon>Arthropoda</taxon>
        <taxon>Hexapoda</taxon>
        <taxon>Collembola</taxon>
        <taxon>Entomobryomorpha</taxon>
        <taxon>Entomobryoidea</taxon>
        <taxon>Orchesellidae</taxon>
        <taxon>Orchesellinae</taxon>
        <taxon>Orchesella</taxon>
    </lineage>
</organism>
<evidence type="ECO:0000313" key="2">
    <source>
        <dbReference type="Proteomes" id="UP000094527"/>
    </source>
</evidence>
<dbReference type="AlphaFoldDB" id="A0A1D2M3X9"/>
<accession>A0A1D2M3X9</accession>
<proteinExistence type="predicted"/>
<protein>
    <submittedName>
        <fullName evidence="1">Uncharacterized protein</fullName>
    </submittedName>
</protein>
<evidence type="ECO:0000313" key="1">
    <source>
        <dbReference type="EMBL" id="ODM87656.1"/>
    </source>
</evidence>
<dbReference type="Proteomes" id="UP000094527">
    <property type="component" value="Unassembled WGS sequence"/>
</dbReference>
<keyword evidence="2" id="KW-1185">Reference proteome</keyword>
<name>A0A1D2M3X9_ORCCI</name>
<reference evidence="1 2" key="1">
    <citation type="journal article" date="2016" name="Genome Biol. Evol.">
        <title>Gene Family Evolution Reflects Adaptation to Soil Environmental Stressors in the Genome of the Collembolan Orchesella cincta.</title>
        <authorList>
            <person name="Faddeeva-Vakhrusheva A."/>
            <person name="Derks M.F."/>
            <person name="Anvar S.Y."/>
            <person name="Agamennone V."/>
            <person name="Suring W."/>
            <person name="Smit S."/>
            <person name="van Straalen N.M."/>
            <person name="Roelofs D."/>
        </authorList>
    </citation>
    <scope>NUCLEOTIDE SEQUENCE [LARGE SCALE GENOMIC DNA]</scope>
    <source>
        <tissue evidence="1">Mixed pool</tissue>
    </source>
</reference>
<comment type="caution">
    <text evidence="1">The sequence shown here is derived from an EMBL/GenBank/DDBJ whole genome shotgun (WGS) entry which is preliminary data.</text>
</comment>
<dbReference type="EMBL" id="LJIJ01004898">
    <property type="protein sequence ID" value="ODM87656.1"/>
    <property type="molecule type" value="Genomic_DNA"/>
</dbReference>
<sequence>MGETGGYRSSSSSSPSDFLDEEENTLLAQQLHVIFILKRILKLKDDEITRFLGMLDGQFNPEFWFQLCQSCGASVKEYFDTLKEVNRLKKRLTTISDGLKTKIEKTKESHQDAERDGDEEEISKSVWKQIRMETLNNMTDPDAEPLSKFQMTAMAQF</sequence>